<evidence type="ECO:0000256" key="3">
    <source>
        <dbReference type="ARBA" id="ARBA00012438"/>
    </source>
</evidence>
<dbReference type="InterPro" id="IPR000014">
    <property type="entry name" value="PAS"/>
</dbReference>
<dbReference type="Gene3D" id="1.10.8.500">
    <property type="entry name" value="HAMP domain in histidine kinase"/>
    <property type="match status" value="1"/>
</dbReference>
<dbReference type="InterPro" id="IPR050351">
    <property type="entry name" value="BphY/WalK/GraS-like"/>
</dbReference>
<dbReference type="CDD" id="cd00130">
    <property type="entry name" value="PAS"/>
    <property type="match status" value="1"/>
</dbReference>
<dbReference type="InterPro" id="IPR013767">
    <property type="entry name" value="PAS_fold"/>
</dbReference>
<dbReference type="PROSITE" id="PS50885">
    <property type="entry name" value="HAMP"/>
    <property type="match status" value="1"/>
</dbReference>
<dbReference type="SUPFAM" id="SSF55785">
    <property type="entry name" value="PYP-like sensor domain (PAS domain)"/>
    <property type="match status" value="1"/>
</dbReference>
<dbReference type="SUPFAM" id="SSF55874">
    <property type="entry name" value="ATPase domain of HSP90 chaperone/DNA topoisomerase II/histidine kinase"/>
    <property type="match status" value="1"/>
</dbReference>
<keyword evidence="7" id="KW-0902">Two-component regulatory system</keyword>
<dbReference type="InterPro" id="IPR036097">
    <property type="entry name" value="HisK_dim/P_sf"/>
</dbReference>
<evidence type="ECO:0000256" key="1">
    <source>
        <dbReference type="ARBA" id="ARBA00000085"/>
    </source>
</evidence>
<keyword evidence="9" id="KW-0812">Transmembrane</keyword>
<keyword evidence="8 9" id="KW-0472">Membrane</keyword>
<evidence type="ECO:0000256" key="8">
    <source>
        <dbReference type="ARBA" id="ARBA00023136"/>
    </source>
</evidence>
<dbReference type="Pfam" id="PF00512">
    <property type="entry name" value="HisKA"/>
    <property type="match status" value="1"/>
</dbReference>
<evidence type="ECO:0000256" key="9">
    <source>
        <dbReference type="SAM" id="Phobius"/>
    </source>
</evidence>
<dbReference type="InterPro" id="IPR003660">
    <property type="entry name" value="HAMP_dom"/>
</dbReference>
<dbReference type="CDD" id="cd00075">
    <property type="entry name" value="HATPase"/>
    <property type="match status" value="1"/>
</dbReference>
<feature type="transmembrane region" description="Helical" evidence="9">
    <location>
        <begin position="32"/>
        <end position="52"/>
    </location>
</feature>
<dbReference type="SUPFAM" id="SSF47384">
    <property type="entry name" value="Homodimeric domain of signal transducing histidine kinase"/>
    <property type="match status" value="1"/>
</dbReference>
<dbReference type="SMART" id="SM00388">
    <property type="entry name" value="HisKA"/>
    <property type="match status" value="1"/>
</dbReference>
<keyword evidence="5" id="KW-0808">Transferase</keyword>
<keyword evidence="4" id="KW-0597">Phosphoprotein</keyword>
<dbReference type="SMART" id="SM00304">
    <property type="entry name" value="HAMP"/>
    <property type="match status" value="1"/>
</dbReference>
<dbReference type="FunFam" id="3.30.565.10:FF:000006">
    <property type="entry name" value="Sensor histidine kinase WalK"/>
    <property type="match status" value="1"/>
</dbReference>
<evidence type="ECO:0000313" key="14">
    <source>
        <dbReference type="Proteomes" id="UP000242699"/>
    </source>
</evidence>
<dbReference type="AlphaFoldDB" id="A0A2T2WZX3"/>
<dbReference type="InterPro" id="IPR036890">
    <property type="entry name" value="HATPase_C_sf"/>
</dbReference>
<dbReference type="InterPro" id="IPR035965">
    <property type="entry name" value="PAS-like_dom_sf"/>
</dbReference>
<protein>
    <recommendedName>
        <fullName evidence="3">histidine kinase</fullName>
        <ecNumber evidence="3">2.7.13.3</ecNumber>
    </recommendedName>
</protein>
<evidence type="ECO:0000256" key="6">
    <source>
        <dbReference type="ARBA" id="ARBA00022777"/>
    </source>
</evidence>
<reference evidence="13 14" key="1">
    <citation type="journal article" date="2014" name="BMC Genomics">
        <title>Comparison of environmental and isolate Sulfobacillus genomes reveals diverse carbon, sulfur, nitrogen, and hydrogen metabolisms.</title>
        <authorList>
            <person name="Justice N.B."/>
            <person name="Norman A."/>
            <person name="Brown C.T."/>
            <person name="Singh A."/>
            <person name="Thomas B.C."/>
            <person name="Banfield J.F."/>
        </authorList>
    </citation>
    <scope>NUCLEOTIDE SEQUENCE [LARGE SCALE GENOMIC DNA]</scope>
    <source>
        <strain evidence="13">AMDSBA1</strain>
    </source>
</reference>
<dbReference type="PANTHER" id="PTHR45453:SF1">
    <property type="entry name" value="PHOSPHATE REGULON SENSOR PROTEIN PHOR"/>
    <property type="match status" value="1"/>
</dbReference>
<evidence type="ECO:0000259" key="12">
    <source>
        <dbReference type="PROSITE" id="PS50885"/>
    </source>
</evidence>
<dbReference type="InterPro" id="IPR005467">
    <property type="entry name" value="His_kinase_dom"/>
</dbReference>
<feature type="domain" description="HAMP" evidence="12">
    <location>
        <begin position="57"/>
        <end position="109"/>
    </location>
</feature>
<dbReference type="EC" id="2.7.13.3" evidence="3"/>
<dbReference type="SMART" id="SM00387">
    <property type="entry name" value="HATPase_c"/>
    <property type="match status" value="1"/>
</dbReference>
<dbReference type="InterPro" id="IPR003661">
    <property type="entry name" value="HisK_dim/P_dom"/>
</dbReference>
<dbReference type="NCBIfam" id="TIGR00229">
    <property type="entry name" value="sensory_box"/>
    <property type="match status" value="1"/>
</dbReference>
<dbReference type="PRINTS" id="PR00344">
    <property type="entry name" value="BCTRLSENSOR"/>
</dbReference>
<dbReference type="SMART" id="SM00091">
    <property type="entry name" value="PAS"/>
    <property type="match status" value="1"/>
</dbReference>
<dbReference type="GO" id="GO:0016036">
    <property type="term" value="P:cellular response to phosphate starvation"/>
    <property type="evidence" value="ECO:0007669"/>
    <property type="project" value="TreeGrafter"/>
</dbReference>
<dbReference type="CDD" id="cd00082">
    <property type="entry name" value="HisKA"/>
    <property type="match status" value="1"/>
</dbReference>
<comment type="catalytic activity">
    <reaction evidence="1">
        <text>ATP + protein L-histidine = ADP + protein N-phospho-L-histidine.</text>
        <dbReference type="EC" id="2.7.13.3"/>
    </reaction>
</comment>
<dbReference type="InterPro" id="IPR003594">
    <property type="entry name" value="HATPase_dom"/>
</dbReference>
<organism evidence="13 14">
    <name type="scientific">Sulfobacillus benefaciens</name>
    <dbReference type="NCBI Taxonomy" id="453960"/>
    <lineage>
        <taxon>Bacteria</taxon>
        <taxon>Bacillati</taxon>
        <taxon>Bacillota</taxon>
        <taxon>Clostridia</taxon>
        <taxon>Eubacteriales</taxon>
        <taxon>Clostridiales Family XVII. Incertae Sedis</taxon>
        <taxon>Sulfobacillus</taxon>
    </lineage>
</organism>
<dbReference type="Pfam" id="PF00989">
    <property type="entry name" value="PAS"/>
    <property type="match status" value="1"/>
</dbReference>
<dbReference type="PROSITE" id="PS50109">
    <property type="entry name" value="HIS_KIN"/>
    <property type="match status" value="1"/>
</dbReference>
<keyword evidence="9" id="KW-1133">Transmembrane helix</keyword>
<evidence type="ECO:0000259" key="11">
    <source>
        <dbReference type="PROSITE" id="PS50112"/>
    </source>
</evidence>
<evidence type="ECO:0000256" key="4">
    <source>
        <dbReference type="ARBA" id="ARBA00022553"/>
    </source>
</evidence>
<dbReference type="GO" id="GO:0004721">
    <property type="term" value="F:phosphoprotein phosphatase activity"/>
    <property type="evidence" value="ECO:0007669"/>
    <property type="project" value="TreeGrafter"/>
</dbReference>
<comment type="caution">
    <text evidence="13">The sequence shown here is derived from an EMBL/GenBank/DDBJ whole genome shotgun (WGS) entry which is preliminary data.</text>
</comment>
<dbReference type="FunFam" id="1.10.287.130:FF:000001">
    <property type="entry name" value="Two-component sensor histidine kinase"/>
    <property type="match status" value="1"/>
</dbReference>
<dbReference type="GO" id="GO:0006355">
    <property type="term" value="P:regulation of DNA-templated transcription"/>
    <property type="evidence" value="ECO:0007669"/>
    <property type="project" value="InterPro"/>
</dbReference>
<sequence>MRKCNRCFLVPLMFLLVATVGALLIRGSHGPVEAVILFVVAWIWGIHFSNWLRQRDRLLDETVVQLTETVDRWASGDLHARVYLDQADPLDSLAHGMNRVAEVLAERTRDLQQDKERLEAILSSMANGIIILGHGLTITLINDAAAELFGLGKEPVVGKHLLEVIRDVALDDAVTKVTREGGSDTVLWIPPDNENMVVEVTVGALNQPIGGLGAVLVARNVSVQRQVERMRQDFVANVSHELQTPLTVIRGFTETLLDNPDDPSRQRFLELIHEEANRMSRLVDDLLTLSRMEHHSMPMTREGVDVPVLIDSVVVKLGPRIESAHLHLENRIPSHMPLVAGDPDLMAEVFMNLVSNAVQYTPQGGTITLAMALDVSNHMVGISVKDTGIGIPAQDVPRIFERFYRVDRARSRASGGTGLGLAIVKHIMELHQGRIEVNSTVGQGTEFLLWLPEFESELDDE</sequence>
<dbReference type="Gene3D" id="3.30.450.20">
    <property type="entry name" value="PAS domain"/>
    <property type="match status" value="1"/>
</dbReference>
<dbReference type="EMBL" id="PXYT01000024">
    <property type="protein sequence ID" value="PSR27785.1"/>
    <property type="molecule type" value="Genomic_DNA"/>
</dbReference>
<dbReference type="GO" id="GO:0000155">
    <property type="term" value="F:phosphorelay sensor kinase activity"/>
    <property type="evidence" value="ECO:0007669"/>
    <property type="project" value="InterPro"/>
</dbReference>
<dbReference type="InterPro" id="IPR004358">
    <property type="entry name" value="Sig_transdc_His_kin-like_C"/>
</dbReference>
<proteinExistence type="predicted"/>
<dbReference type="GO" id="GO:0005886">
    <property type="term" value="C:plasma membrane"/>
    <property type="evidence" value="ECO:0007669"/>
    <property type="project" value="TreeGrafter"/>
</dbReference>
<comment type="subcellular location">
    <subcellularLocation>
        <location evidence="2">Membrane</location>
    </subcellularLocation>
</comment>
<keyword evidence="6 13" id="KW-0418">Kinase</keyword>
<feature type="domain" description="PAS" evidence="11">
    <location>
        <begin position="114"/>
        <end position="165"/>
    </location>
</feature>
<evidence type="ECO:0000313" key="13">
    <source>
        <dbReference type="EMBL" id="PSR27785.1"/>
    </source>
</evidence>
<evidence type="ECO:0000256" key="5">
    <source>
        <dbReference type="ARBA" id="ARBA00022679"/>
    </source>
</evidence>
<accession>A0A2T2WZX3</accession>
<name>A0A2T2WZX3_9FIRM</name>
<dbReference type="Pfam" id="PF02518">
    <property type="entry name" value="HATPase_c"/>
    <property type="match status" value="1"/>
</dbReference>
<evidence type="ECO:0000256" key="2">
    <source>
        <dbReference type="ARBA" id="ARBA00004370"/>
    </source>
</evidence>
<dbReference type="PROSITE" id="PS50112">
    <property type="entry name" value="PAS"/>
    <property type="match status" value="1"/>
</dbReference>
<evidence type="ECO:0000256" key="7">
    <source>
        <dbReference type="ARBA" id="ARBA00023012"/>
    </source>
</evidence>
<dbReference type="Gene3D" id="3.30.565.10">
    <property type="entry name" value="Histidine kinase-like ATPase, C-terminal domain"/>
    <property type="match status" value="1"/>
</dbReference>
<dbReference type="Proteomes" id="UP000242699">
    <property type="component" value="Unassembled WGS sequence"/>
</dbReference>
<dbReference type="Gene3D" id="1.10.287.130">
    <property type="match status" value="1"/>
</dbReference>
<gene>
    <name evidence="13" type="ORF">C7B43_11365</name>
</gene>
<dbReference type="CDD" id="cd06225">
    <property type="entry name" value="HAMP"/>
    <property type="match status" value="1"/>
</dbReference>
<feature type="domain" description="Histidine kinase" evidence="10">
    <location>
        <begin position="237"/>
        <end position="455"/>
    </location>
</feature>
<dbReference type="PANTHER" id="PTHR45453">
    <property type="entry name" value="PHOSPHATE REGULON SENSOR PROTEIN PHOR"/>
    <property type="match status" value="1"/>
</dbReference>
<evidence type="ECO:0000259" key="10">
    <source>
        <dbReference type="PROSITE" id="PS50109"/>
    </source>
</evidence>